<dbReference type="Pfam" id="PF00067">
    <property type="entry name" value="p450"/>
    <property type="match status" value="2"/>
</dbReference>
<keyword evidence="3" id="KW-0560">Oxidoreductase</keyword>
<gene>
    <name evidence="6" type="ORF">VPNG_08651</name>
</gene>
<keyword evidence="1" id="KW-0349">Heme</keyword>
<dbReference type="PANTHER" id="PTHR24305:SF175">
    <property type="entry name" value="CYTOCHROME P450 MONOOXYGENASE PKFB"/>
    <property type="match status" value="1"/>
</dbReference>
<dbReference type="Proteomes" id="UP000285146">
    <property type="component" value="Unassembled WGS sequence"/>
</dbReference>
<comment type="caution">
    <text evidence="6">The sequence shown here is derived from an EMBL/GenBank/DDBJ whole genome shotgun (WGS) entry which is preliminary data.</text>
</comment>
<keyword evidence="2" id="KW-0479">Metal-binding</keyword>
<dbReference type="Gene3D" id="1.10.630.10">
    <property type="entry name" value="Cytochrome P450"/>
    <property type="match status" value="2"/>
</dbReference>
<dbReference type="InterPro" id="IPR050121">
    <property type="entry name" value="Cytochrome_P450_monoxygenase"/>
</dbReference>
<dbReference type="OrthoDB" id="3934656at2759"/>
<keyword evidence="4" id="KW-0408">Iron</keyword>
<dbReference type="GO" id="GO:0020037">
    <property type="term" value="F:heme binding"/>
    <property type="evidence" value="ECO:0007669"/>
    <property type="project" value="InterPro"/>
</dbReference>
<proteinExistence type="predicted"/>
<evidence type="ECO:0000256" key="4">
    <source>
        <dbReference type="ARBA" id="ARBA00023004"/>
    </source>
</evidence>
<organism evidence="6 7">
    <name type="scientific">Cytospora leucostoma</name>
    <dbReference type="NCBI Taxonomy" id="1230097"/>
    <lineage>
        <taxon>Eukaryota</taxon>
        <taxon>Fungi</taxon>
        <taxon>Dikarya</taxon>
        <taxon>Ascomycota</taxon>
        <taxon>Pezizomycotina</taxon>
        <taxon>Sordariomycetes</taxon>
        <taxon>Sordariomycetidae</taxon>
        <taxon>Diaporthales</taxon>
        <taxon>Cytosporaceae</taxon>
        <taxon>Cytospora</taxon>
    </lineage>
</organism>
<evidence type="ECO:0000256" key="1">
    <source>
        <dbReference type="ARBA" id="ARBA00022617"/>
    </source>
</evidence>
<dbReference type="GO" id="GO:0016705">
    <property type="term" value="F:oxidoreductase activity, acting on paired donors, with incorporation or reduction of molecular oxygen"/>
    <property type="evidence" value="ECO:0007669"/>
    <property type="project" value="InterPro"/>
</dbReference>
<dbReference type="STRING" id="1230097.A0A423W3B4"/>
<dbReference type="InParanoid" id="A0A423W3B4"/>
<accession>A0A423W3B4</accession>
<evidence type="ECO:0000256" key="3">
    <source>
        <dbReference type="ARBA" id="ARBA00023002"/>
    </source>
</evidence>
<dbReference type="SUPFAM" id="SSF48264">
    <property type="entry name" value="Cytochrome P450"/>
    <property type="match status" value="1"/>
</dbReference>
<dbReference type="PANTHER" id="PTHR24305">
    <property type="entry name" value="CYTOCHROME P450"/>
    <property type="match status" value="1"/>
</dbReference>
<dbReference type="GO" id="GO:0005506">
    <property type="term" value="F:iron ion binding"/>
    <property type="evidence" value="ECO:0007669"/>
    <property type="project" value="InterPro"/>
</dbReference>
<evidence type="ECO:0000256" key="2">
    <source>
        <dbReference type="ARBA" id="ARBA00022723"/>
    </source>
</evidence>
<dbReference type="EMBL" id="LKEB01000063">
    <property type="protein sequence ID" value="ROV97807.1"/>
    <property type="molecule type" value="Genomic_DNA"/>
</dbReference>
<reference evidence="6 7" key="1">
    <citation type="submission" date="2015-09" db="EMBL/GenBank/DDBJ databases">
        <title>Host preference determinants of Valsa canker pathogens revealed by comparative genomics.</title>
        <authorList>
            <person name="Yin Z."/>
            <person name="Huang L."/>
        </authorList>
    </citation>
    <scope>NUCLEOTIDE SEQUENCE [LARGE SCALE GENOMIC DNA]</scope>
    <source>
        <strain evidence="6 7">SXYLt</strain>
    </source>
</reference>
<evidence type="ECO:0000313" key="7">
    <source>
        <dbReference type="Proteomes" id="UP000285146"/>
    </source>
</evidence>
<name>A0A423W3B4_9PEZI</name>
<dbReference type="GO" id="GO:0004497">
    <property type="term" value="F:monooxygenase activity"/>
    <property type="evidence" value="ECO:0007669"/>
    <property type="project" value="UniProtKB-KW"/>
</dbReference>
<sequence length="316" mass="36061">MLAVFNTQDERMHKTIKSPIAPLYSLSNVVMFEGLVEGVLSCLADQLDKRFAGTGLTFDLGEWLQYFAFDVMGTMSFSKRYGFLESGEDVEGMLEAISKFMETAAPMTQITWLDPLLYKNKIVHSLRRTPGMTILGFVFKTIRQRLESPVTIIDQSNDDSKPEKDFLARFLEIQKANPEIPPCWYGYAYRNLWSEVRDLPYLDACVQESLRIHPPFALPLERVVPRGGVTVLGRYLPEGTMVGGNPYVVNRHESTFGANAEDWVPERWLSGDKGHKKKLEQSLLTIQIIDPKALEVENGFFLKQRGFYCKIDKRSQ</sequence>
<protein>
    <recommendedName>
        <fullName evidence="8">Cytochrome P450</fullName>
    </recommendedName>
</protein>
<dbReference type="InterPro" id="IPR001128">
    <property type="entry name" value="Cyt_P450"/>
</dbReference>
<dbReference type="AlphaFoldDB" id="A0A423W3B4"/>
<keyword evidence="7" id="KW-1185">Reference proteome</keyword>
<evidence type="ECO:0008006" key="8">
    <source>
        <dbReference type="Google" id="ProtNLM"/>
    </source>
</evidence>
<dbReference type="InterPro" id="IPR036396">
    <property type="entry name" value="Cyt_P450_sf"/>
</dbReference>
<evidence type="ECO:0000256" key="5">
    <source>
        <dbReference type="ARBA" id="ARBA00023033"/>
    </source>
</evidence>
<keyword evidence="5" id="KW-0503">Monooxygenase</keyword>
<evidence type="ECO:0000313" key="6">
    <source>
        <dbReference type="EMBL" id="ROV97807.1"/>
    </source>
</evidence>